<dbReference type="Proteomes" id="UP001202867">
    <property type="component" value="Unassembled WGS sequence"/>
</dbReference>
<keyword evidence="2" id="KW-1003">Cell membrane</keyword>
<dbReference type="Pfam" id="PF13515">
    <property type="entry name" value="FUSC_2"/>
    <property type="match status" value="1"/>
</dbReference>
<evidence type="ECO:0000256" key="2">
    <source>
        <dbReference type="ARBA" id="ARBA00022475"/>
    </source>
</evidence>
<comment type="caution">
    <text evidence="10">The sequence shown here is derived from an EMBL/GenBank/DDBJ whole genome shotgun (WGS) entry which is preliminary data.</text>
</comment>
<dbReference type="EMBL" id="JALKCG010000007">
    <property type="protein sequence ID" value="MCK0209559.1"/>
    <property type="molecule type" value="Genomic_DNA"/>
</dbReference>
<comment type="similarity">
    <text evidence="6">Belongs to the YccS/YhfK family.</text>
</comment>
<feature type="region of interest" description="Disordered" evidence="7">
    <location>
        <begin position="595"/>
        <end position="618"/>
    </location>
</feature>
<feature type="transmembrane region" description="Helical" evidence="8">
    <location>
        <begin position="385"/>
        <end position="407"/>
    </location>
</feature>
<sequence length="632" mass="66196">MERTAETLRPPSPWAGVFRQAGRDLLPFPGRFAMTWRVALLCALVTGVAMLYKVPESAISCYLIIFLMRPNGAESVGQAIGVTILISVVVLGLAPVIQATADNPFLRIAVIAGTSFGFLFLSSATQLGEIGAIIALVIAFVMTLVDQVPAGEVVTRGLLYAWQMAVMPMAMMLGFCLIFSTGPHTLLRATITRRLAAVAAFLAGEPDGRARLREELARGNEEAGKQAKLASLFHTAPTATVGWLAGAAASTYRLMLAALALPADASAERAALAVRCRTSAEAVAMGGRPMDEPGEGGDGPAAAAREALEALARPDGGGAVSEKPPFFAPDAFTNPDHQRFALKTTAAAITCYLIYSIIDWQGIHTALVTCYVAALGTTGETVRKLALRITGCLIGAALGLGSILLVIPHLESIGGLMALVFCAIMVAAWVSSGNERISYGGVQIGLAFLLTVLDGFGPSTDMDAARDRVVGILLGNLVIYAIFTQIWPKGAAVEVRERVAGALETLARLAALATPERARAVSEAARIEVEVDKAGAGLDLLPFEPAYQRPAAAELRRLRGLVAELRETLPALLFASELPPDTPERLRAAAVRVAGEGEAGPAEAGEEPDESASSSATGLALRLRRLETLAAG</sequence>
<reference evidence="11" key="1">
    <citation type="submission" date="2023-07" db="EMBL/GenBank/DDBJ databases">
        <title>Ancylobacter moscoviensis sp. nov., facultatively methylotrophic bacteria from activated sludge and the reclassification of Starkeya novella (Starkey 1934) Kelly et al. 2000 as Ancylobacter novellus comb. nov., Starkeya koreensis Im et al. 2006 as Ancylobacter koreensis comb.nov., Angulomicrobium tetraedrale Vasil'eva et al. 1986 as Ancylobacter tetraedralis comb. nov., Angulomicrobium amanitiforme Fritz et al. 2004 as Ancylobacter amanitiformis comb. nov. and Methylorhabdus multivorans Doronina et al. 1996 as Ancylobacter multivorans comb. nov. and emended description of the genus Ancylobacter.</title>
        <authorList>
            <person name="Doronina N."/>
            <person name="Chemodurova A."/>
            <person name="Grouzdev D."/>
            <person name="Koziaeva V."/>
            <person name="Shi W."/>
            <person name="Wu L."/>
            <person name="Kaparullina E."/>
        </authorList>
    </citation>
    <scope>NUCLEOTIDE SEQUENCE [LARGE SCALE GENOMIC DNA]</scope>
    <source>
        <strain evidence="11">Jip08</strain>
    </source>
</reference>
<dbReference type="PANTHER" id="PTHR30509">
    <property type="entry name" value="P-HYDROXYBENZOIC ACID EFFLUX PUMP SUBUNIT-RELATED"/>
    <property type="match status" value="1"/>
</dbReference>
<evidence type="ECO:0000256" key="5">
    <source>
        <dbReference type="ARBA" id="ARBA00023136"/>
    </source>
</evidence>
<organism evidence="10 11">
    <name type="scientific">Ancylobacter koreensis</name>
    <dbReference type="NCBI Taxonomy" id="266121"/>
    <lineage>
        <taxon>Bacteria</taxon>
        <taxon>Pseudomonadati</taxon>
        <taxon>Pseudomonadota</taxon>
        <taxon>Alphaproteobacteria</taxon>
        <taxon>Hyphomicrobiales</taxon>
        <taxon>Xanthobacteraceae</taxon>
        <taxon>Ancylobacter</taxon>
    </lineage>
</organism>
<dbReference type="RefSeq" id="WP_247202057.1">
    <property type="nucleotide sequence ID" value="NZ_JALKCG010000007.1"/>
</dbReference>
<evidence type="ECO:0000256" key="7">
    <source>
        <dbReference type="SAM" id="MobiDB-lite"/>
    </source>
</evidence>
<evidence type="ECO:0000313" key="10">
    <source>
        <dbReference type="EMBL" id="MCK0209559.1"/>
    </source>
</evidence>
<evidence type="ECO:0000256" key="6">
    <source>
        <dbReference type="ARBA" id="ARBA00043993"/>
    </source>
</evidence>
<accession>A0ABT0DQU7</accession>
<feature type="transmembrane region" description="Helical" evidence="8">
    <location>
        <begin position="75"/>
        <end position="98"/>
    </location>
</feature>
<keyword evidence="11" id="KW-1185">Reference proteome</keyword>
<evidence type="ECO:0000256" key="3">
    <source>
        <dbReference type="ARBA" id="ARBA00022692"/>
    </source>
</evidence>
<keyword evidence="3 8" id="KW-0812">Transmembrane</keyword>
<name>A0ABT0DQU7_9HYPH</name>
<proteinExistence type="inferred from homology"/>
<feature type="transmembrane region" description="Helical" evidence="8">
    <location>
        <begin position="469"/>
        <end position="488"/>
    </location>
</feature>
<feature type="transmembrane region" description="Helical" evidence="8">
    <location>
        <begin position="157"/>
        <end position="179"/>
    </location>
</feature>
<protein>
    <submittedName>
        <fullName evidence="10">FUSC family protein</fullName>
    </submittedName>
</protein>
<evidence type="ECO:0000256" key="8">
    <source>
        <dbReference type="SAM" id="Phobius"/>
    </source>
</evidence>
<dbReference type="PANTHER" id="PTHR30509:SF9">
    <property type="entry name" value="MULTIDRUG RESISTANCE PROTEIN MDTO"/>
    <property type="match status" value="1"/>
</dbReference>
<feature type="domain" description="Integral membrane bound transporter" evidence="9">
    <location>
        <begin position="351"/>
        <end position="479"/>
    </location>
</feature>
<comment type="subcellular location">
    <subcellularLocation>
        <location evidence="1">Cell membrane</location>
        <topology evidence="1">Multi-pass membrane protein</topology>
    </subcellularLocation>
</comment>
<evidence type="ECO:0000256" key="1">
    <source>
        <dbReference type="ARBA" id="ARBA00004651"/>
    </source>
</evidence>
<feature type="transmembrane region" description="Helical" evidence="8">
    <location>
        <begin position="413"/>
        <end position="430"/>
    </location>
</feature>
<evidence type="ECO:0000259" key="9">
    <source>
        <dbReference type="Pfam" id="PF13515"/>
    </source>
</evidence>
<feature type="transmembrane region" description="Helical" evidence="8">
    <location>
        <begin position="128"/>
        <end position="145"/>
    </location>
</feature>
<keyword evidence="4 8" id="KW-1133">Transmembrane helix</keyword>
<gene>
    <name evidence="10" type="ORF">MWN33_16125</name>
</gene>
<dbReference type="InterPro" id="IPR049453">
    <property type="entry name" value="Memb_transporter_dom"/>
</dbReference>
<evidence type="ECO:0000256" key="4">
    <source>
        <dbReference type="ARBA" id="ARBA00022989"/>
    </source>
</evidence>
<evidence type="ECO:0000313" key="11">
    <source>
        <dbReference type="Proteomes" id="UP001202867"/>
    </source>
</evidence>
<keyword evidence="5 8" id="KW-0472">Membrane</keyword>
<feature type="transmembrane region" description="Helical" evidence="8">
    <location>
        <begin position="34"/>
        <end position="54"/>
    </location>
</feature>
<feature type="transmembrane region" description="Helical" evidence="8">
    <location>
        <begin position="437"/>
        <end position="457"/>
    </location>
</feature>